<dbReference type="RefSeq" id="WP_031170059.1">
    <property type="nucleotide sequence ID" value="NZ_FOQY01000029.1"/>
</dbReference>
<comment type="similarity">
    <text evidence="1">Belongs to the TfdA dioxygenase family.</text>
</comment>
<dbReference type="InterPro" id="IPR042098">
    <property type="entry name" value="TauD-like_sf"/>
</dbReference>
<evidence type="ECO:0000256" key="5">
    <source>
        <dbReference type="ARBA" id="ARBA00023004"/>
    </source>
</evidence>
<keyword evidence="4" id="KW-0560">Oxidoreductase</keyword>
<keyword evidence="3 7" id="KW-0223">Dioxygenase</keyword>
<evidence type="ECO:0000259" key="6">
    <source>
        <dbReference type="Pfam" id="PF02668"/>
    </source>
</evidence>
<dbReference type="GO" id="GO:0005737">
    <property type="term" value="C:cytoplasm"/>
    <property type="evidence" value="ECO:0007669"/>
    <property type="project" value="TreeGrafter"/>
</dbReference>
<evidence type="ECO:0000313" key="8">
    <source>
        <dbReference type="Proteomes" id="UP000199111"/>
    </source>
</evidence>
<protein>
    <submittedName>
        <fullName evidence="7">Taurine dioxygenase</fullName>
    </submittedName>
</protein>
<sequence>MIEFKPVTRHIGAEVSGVDLRKPLSEGEVQEIRRGWLEHKVLFFRDQHINDEEHVRFAENFGSINHPAFKKDGGSPIHVLDQTDPKGEGGDEWHSDNTFEPVPPMGSLLRCVQLPSVGGDTMWANSYLAYETLSPPIQRLCDELTAIHDITASMKKAISKGHDFDLAEIQAKWPPIERPVVRVHAETGRKALFVNRASTTRLVQLSDRENEALLPYLIDHIRSPEYQVRLKWRPGTLAFWDNRSTQHYAVADYTERRRMHRVTVNAFPEHADAQGPEEPEAR</sequence>
<dbReference type="EMBL" id="FOQY01000029">
    <property type="protein sequence ID" value="SFK59118.1"/>
    <property type="molecule type" value="Genomic_DNA"/>
</dbReference>
<keyword evidence="2" id="KW-0479">Metal-binding</keyword>
<reference evidence="8" key="1">
    <citation type="submission" date="2016-10" db="EMBL/GenBank/DDBJ databases">
        <authorList>
            <person name="Varghese N."/>
            <person name="Submissions S."/>
        </authorList>
    </citation>
    <scope>NUCLEOTIDE SEQUENCE [LARGE SCALE GENOMIC DNA]</scope>
    <source>
        <strain evidence="8">CGMCC 4.2126</strain>
    </source>
</reference>
<name>A0A1I4ARF8_9ACTN</name>
<evidence type="ECO:0000256" key="4">
    <source>
        <dbReference type="ARBA" id="ARBA00023002"/>
    </source>
</evidence>
<dbReference type="Gene3D" id="3.60.130.10">
    <property type="entry name" value="Clavaminate synthase-like"/>
    <property type="match status" value="1"/>
</dbReference>
<dbReference type="InterPro" id="IPR051323">
    <property type="entry name" value="AtsK-like"/>
</dbReference>
<proteinExistence type="inferred from homology"/>
<evidence type="ECO:0000256" key="2">
    <source>
        <dbReference type="ARBA" id="ARBA00022723"/>
    </source>
</evidence>
<dbReference type="AlphaFoldDB" id="A0A1I4ARF8"/>
<evidence type="ECO:0000256" key="1">
    <source>
        <dbReference type="ARBA" id="ARBA00005896"/>
    </source>
</evidence>
<organism evidence="7 8">
    <name type="scientific">Streptosporangium canum</name>
    <dbReference type="NCBI Taxonomy" id="324952"/>
    <lineage>
        <taxon>Bacteria</taxon>
        <taxon>Bacillati</taxon>
        <taxon>Actinomycetota</taxon>
        <taxon>Actinomycetes</taxon>
        <taxon>Streptosporangiales</taxon>
        <taxon>Streptosporangiaceae</taxon>
        <taxon>Streptosporangium</taxon>
    </lineage>
</organism>
<dbReference type="GO" id="GO:0016706">
    <property type="term" value="F:2-oxoglutarate-dependent dioxygenase activity"/>
    <property type="evidence" value="ECO:0007669"/>
    <property type="project" value="TreeGrafter"/>
</dbReference>
<accession>A0A1I4ARF8</accession>
<dbReference type="PANTHER" id="PTHR30468:SF1">
    <property type="entry name" value="ALPHA-KETOGLUTARATE-DEPENDENT SULFONATE DIOXYGENASE"/>
    <property type="match status" value="1"/>
</dbReference>
<dbReference type="InterPro" id="IPR003819">
    <property type="entry name" value="TauD/TfdA-like"/>
</dbReference>
<keyword evidence="5" id="KW-0408">Iron</keyword>
<keyword evidence="8" id="KW-1185">Reference proteome</keyword>
<evidence type="ECO:0000313" key="7">
    <source>
        <dbReference type="EMBL" id="SFK59118.1"/>
    </source>
</evidence>
<dbReference type="Pfam" id="PF02668">
    <property type="entry name" value="TauD"/>
    <property type="match status" value="1"/>
</dbReference>
<feature type="domain" description="TauD/TfdA-like" evidence="6">
    <location>
        <begin position="3"/>
        <end position="263"/>
    </location>
</feature>
<dbReference type="GO" id="GO:0046872">
    <property type="term" value="F:metal ion binding"/>
    <property type="evidence" value="ECO:0007669"/>
    <property type="project" value="UniProtKB-KW"/>
</dbReference>
<dbReference type="GeneID" id="96301945"/>
<gene>
    <name evidence="7" type="ORF">SAMN05216275_12952</name>
</gene>
<dbReference type="Proteomes" id="UP000199111">
    <property type="component" value="Unassembled WGS sequence"/>
</dbReference>
<dbReference type="SUPFAM" id="SSF51197">
    <property type="entry name" value="Clavaminate synthase-like"/>
    <property type="match status" value="1"/>
</dbReference>
<dbReference type="PANTHER" id="PTHR30468">
    <property type="entry name" value="ALPHA-KETOGLUTARATE-DEPENDENT SULFONATE DIOXYGENASE"/>
    <property type="match status" value="1"/>
</dbReference>
<evidence type="ECO:0000256" key="3">
    <source>
        <dbReference type="ARBA" id="ARBA00022964"/>
    </source>
</evidence>